<reference evidence="1 2" key="1">
    <citation type="submission" date="2009-09" db="EMBL/GenBank/DDBJ databases">
        <title>Cloning and sequencing of Duck circovirus (DuCV) AQ0901 strain.</title>
        <authorList>
            <person name="Zhang X.F."/>
            <person name="Cai R."/>
            <person name="Pan L."/>
            <person name="Mao H.Y."/>
            <person name="Yin X.F."/>
        </authorList>
    </citation>
    <scope>NUCLEOTIDE SEQUENCE [LARGE SCALE GENOMIC DNA]</scope>
    <source>
        <strain evidence="1">AQ0901</strain>
    </source>
</reference>
<proteinExistence type="predicted"/>
<protein>
    <submittedName>
        <fullName evidence="1">V3 protein</fullName>
    </submittedName>
</protein>
<organism evidence="1 2">
    <name type="scientific">Duck circovirus</name>
    <dbReference type="NCBI Taxonomy" id="324685"/>
    <lineage>
        <taxon>Viruses</taxon>
        <taxon>Monodnaviria</taxon>
        <taxon>Shotokuvirae</taxon>
        <taxon>Cressdnaviricota</taxon>
        <taxon>Arfiviricetes</taxon>
        <taxon>Cirlivirales</taxon>
        <taxon>Circoviridae</taxon>
        <taxon>Circovirus</taxon>
        <taxon>Circovirus duck</taxon>
    </lineage>
</organism>
<name>D0V3X8_9CIRC</name>
<gene>
    <name evidence="1" type="primary">V3</name>
</gene>
<evidence type="ECO:0000313" key="1">
    <source>
        <dbReference type="EMBL" id="ACY25178.1"/>
    </source>
</evidence>
<accession>D0V3X8</accession>
<evidence type="ECO:0000313" key="2">
    <source>
        <dbReference type="Proteomes" id="UP000174286"/>
    </source>
</evidence>
<sequence length="85" mass="9706">MFKPHILLPRAGGSVYCAPSSKLKLCHLPAAVGPVSDPKKPNTVFLVTLYVTTENRRRGLAIRSLRLLNLLRRPRLFLRPRYARR</sequence>
<dbReference type="Proteomes" id="UP000174286">
    <property type="component" value="Segment"/>
</dbReference>
<dbReference type="EMBL" id="GU014543">
    <property type="protein sequence ID" value="ACY25178.1"/>
    <property type="molecule type" value="Genomic_DNA"/>
</dbReference>